<dbReference type="PANTHER" id="PTHR14254">
    <property type="entry name" value="GENE 33 POLYPEPTIDE"/>
    <property type="match status" value="1"/>
</dbReference>
<evidence type="ECO:0000256" key="5">
    <source>
        <dbReference type="ARBA" id="ARBA00022777"/>
    </source>
</evidence>
<dbReference type="PANTHER" id="PTHR14254:SF2">
    <property type="entry name" value="NON-SPECIFIC PROTEIN-TYROSINE KINASE"/>
    <property type="match status" value="1"/>
</dbReference>
<feature type="region of interest" description="Disordered" evidence="8">
    <location>
        <begin position="391"/>
        <end position="422"/>
    </location>
</feature>
<accession>A0A2G5SMF4</accession>
<evidence type="ECO:0000256" key="2">
    <source>
        <dbReference type="ARBA" id="ARBA00022443"/>
    </source>
</evidence>
<keyword evidence="4" id="KW-0547">Nucleotide-binding</keyword>
<evidence type="ECO:0000313" key="10">
    <source>
        <dbReference type="EMBL" id="PIC16112.1"/>
    </source>
</evidence>
<feature type="domain" description="ACK/TNK-like SAM" evidence="9">
    <location>
        <begin position="51"/>
        <end position="104"/>
    </location>
</feature>
<gene>
    <name evidence="10" type="primary">Cnig_chr_X.g22831</name>
    <name evidence="10" type="ORF">B9Z55_022831</name>
</gene>
<evidence type="ECO:0000256" key="7">
    <source>
        <dbReference type="ARBA" id="ARBA00023137"/>
    </source>
</evidence>
<dbReference type="InterPro" id="IPR055175">
    <property type="entry name" value="ACK/TNK-like_SAM"/>
</dbReference>
<dbReference type="GO" id="GO:0005524">
    <property type="term" value="F:ATP binding"/>
    <property type="evidence" value="ECO:0007669"/>
    <property type="project" value="UniProtKB-KW"/>
</dbReference>
<dbReference type="OrthoDB" id="10589723at2759"/>
<dbReference type="GO" id="GO:0004715">
    <property type="term" value="F:non-membrane spanning protein tyrosine kinase activity"/>
    <property type="evidence" value="ECO:0007669"/>
    <property type="project" value="UniProtKB-EC"/>
</dbReference>
<evidence type="ECO:0000256" key="6">
    <source>
        <dbReference type="ARBA" id="ARBA00022840"/>
    </source>
</evidence>
<evidence type="ECO:0000256" key="3">
    <source>
        <dbReference type="ARBA" id="ARBA00022679"/>
    </source>
</evidence>
<dbReference type="EMBL" id="PDUG01000006">
    <property type="protein sequence ID" value="PIC16112.1"/>
    <property type="molecule type" value="Genomic_DNA"/>
</dbReference>
<dbReference type="Proteomes" id="UP000230233">
    <property type="component" value="Chromosome X"/>
</dbReference>
<dbReference type="InterPro" id="IPR052112">
    <property type="entry name" value="EGFR_SigReg_Kinase"/>
</dbReference>
<sequence>MWSPSDLKQVVMTDEESTVDQRALDELASEAVDQKSNMIKTPDQYVDDIVLEVLRKSQLEEFIDTFFFVFKVRRFDDFSHVRDKDMQVIGIQKPQIKHLREQILKISREMWNRSAPKQVYIGLDQWKRNHQSSAFISEKVAQDSSEAGARVHPKGDEQVVFRNTGQDCFGQQDKNEQLGKLSKAVIATAPAASSQVGFVSNVTMIILILLQKIPTEDELMEEKYWDIFINWGRSETTEEKQSLANNTTPELQSSIISVEDALSGEAVTDQQSTAEKTLVDELGGTLSQGQMSYGNEYSGVSSTTQIGAKMPLSQTALQPQKVKQPVVPQQPVVQKPIQDQPVPTKPAPTQAKQIARTLPILTTAPSTMTSTSARALSAPVIENRKVSAPAPIAPTTTTATTSASSVVTRRPNQTITMSEEERRSRIIQDVASALPAPSALLLGSNSTSALPSTTIQTAGKDRPVAAHDKLSQTQPTMPPKKTSEPILSSEVLQPTPLPSAAPAPKPVSQRVPVQQPVQNPSPPVVQTGLVDKKPAIPLAQSTNVPLFNITNLSLYHLNSFLNHGSFYQPYAYKMKRNLGHSGNQRYTSYPSGMGQLAPTNQTLAPLLPSENRFSGSAEPLDQSAVNKLPGAQNRQKQFRVNLAKTASVLLSSSPSFADNLSGSEKCDIIIAQCKNDHKLANKIIDIVRTSFLYSEIEGDAQQEIHHRQKTLEAVVQYLGH</sequence>
<keyword evidence="5" id="KW-0418">Kinase</keyword>
<keyword evidence="11" id="KW-1185">Reference proteome</keyword>
<reference evidence="11" key="1">
    <citation type="submission" date="2017-10" db="EMBL/GenBank/DDBJ databases">
        <title>Rapid genome shrinkage in a self-fertile nematode reveals novel sperm competition proteins.</title>
        <authorList>
            <person name="Yin D."/>
            <person name="Schwarz E.M."/>
            <person name="Thomas C.G."/>
            <person name="Felde R.L."/>
            <person name="Korf I.F."/>
            <person name="Cutter A.D."/>
            <person name="Schartner C.M."/>
            <person name="Ralston E.J."/>
            <person name="Meyer B.J."/>
            <person name="Haag E.S."/>
        </authorList>
    </citation>
    <scope>NUCLEOTIDE SEQUENCE [LARGE SCALE GENOMIC DNA]</scope>
    <source>
        <strain evidence="11">JU1422</strain>
    </source>
</reference>
<feature type="compositionally biased region" description="Low complexity" evidence="8">
    <location>
        <begin position="391"/>
        <end position="408"/>
    </location>
</feature>
<evidence type="ECO:0000259" key="9">
    <source>
        <dbReference type="Pfam" id="PF22931"/>
    </source>
</evidence>
<feature type="compositionally biased region" description="Basic and acidic residues" evidence="8">
    <location>
        <begin position="459"/>
        <end position="470"/>
    </location>
</feature>
<dbReference type="EC" id="2.7.10.2" evidence="1"/>
<keyword evidence="2" id="KW-0728">SH3 domain</keyword>
<name>A0A2G5SMF4_9PELO</name>
<keyword evidence="3" id="KW-0808">Transferase</keyword>
<evidence type="ECO:0000256" key="8">
    <source>
        <dbReference type="SAM" id="MobiDB-lite"/>
    </source>
</evidence>
<evidence type="ECO:0000313" key="11">
    <source>
        <dbReference type="Proteomes" id="UP000230233"/>
    </source>
</evidence>
<protein>
    <recommendedName>
        <fullName evidence="1">non-specific protein-tyrosine kinase</fullName>
        <ecNumber evidence="1">2.7.10.2</ecNumber>
    </recommendedName>
</protein>
<dbReference type="AlphaFoldDB" id="A0A2G5SMF4"/>
<feature type="region of interest" description="Disordered" evidence="8">
    <location>
        <begin position="445"/>
        <end position="486"/>
    </location>
</feature>
<organism evidence="10 11">
    <name type="scientific">Caenorhabditis nigoni</name>
    <dbReference type="NCBI Taxonomy" id="1611254"/>
    <lineage>
        <taxon>Eukaryota</taxon>
        <taxon>Metazoa</taxon>
        <taxon>Ecdysozoa</taxon>
        <taxon>Nematoda</taxon>
        <taxon>Chromadorea</taxon>
        <taxon>Rhabditida</taxon>
        <taxon>Rhabditina</taxon>
        <taxon>Rhabditomorpha</taxon>
        <taxon>Rhabditoidea</taxon>
        <taxon>Rhabditidae</taxon>
        <taxon>Peloderinae</taxon>
        <taxon>Caenorhabditis</taxon>
    </lineage>
</organism>
<dbReference type="GO" id="GO:0042059">
    <property type="term" value="P:negative regulation of epidermal growth factor receptor signaling pathway"/>
    <property type="evidence" value="ECO:0007669"/>
    <property type="project" value="TreeGrafter"/>
</dbReference>
<dbReference type="STRING" id="1611254.A0A2G5SMF4"/>
<keyword evidence="7" id="KW-0829">Tyrosine-protein kinase</keyword>
<dbReference type="Pfam" id="PF22931">
    <property type="entry name" value="SAM_TNK"/>
    <property type="match status" value="1"/>
</dbReference>
<evidence type="ECO:0000256" key="4">
    <source>
        <dbReference type="ARBA" id="ARBA00022741"/>
    </source>
</evidence>
<proteinExistence type="predicted"/>
<feature type="compositionally biased region" description="Polar residues" evidence="8">
    <location>
        <begin position="445"/>
        <end position="457"/>
    </location>
</feature>
<evidence type="ECO:0000256" key="1">
    <source>
        <dbReference type="ARBA" id="ARBA00011903"/>
    </source>
</evidence>
<keyword evidence="6" id="KW-0067">ATP-binding</keyword>
<comment type="caution">
    <text evidence="10">The sequence shown here is derived from an EMBL/GenBank/DDBJ whole genome shotgun (WGS) entry which is preliminary data.</text>
</comment>